<protein>
    <recommendedName>
        <fullName evidence="1">Protein kinase domain-containing protein</fullName>
    </recommendedName>
</protein>
<dbReference type="InterPro" id="IPR051681">
    <property type="entry name" value="Ser/Thr_Kinases-Pseudokinases"/>
</dbReference>
<sequence>MEVLSEPLGRWTQLNHQNIADVLGGFVRADGIPSVISAWYSNGNISDFLKKNNDVDRELLLYQVAQGLTYLHGQGPAIVHCNLKPNNILIDEDSNSRLGDIGILGFLESSTRGKKLFGRQGDVRWTAPEVLEGGSRTTASDIYAFGCLALVILKDRLPFRHLDSDVSIAKAIYEGELPVSDIEARELHPTWRLCYARNPASRPTMKAVLESLSLW</sequence>
<dbReference type="HOGENOM" id="CLU_000288_7_18_1"/>
<reference evidence="3" key="2">
    <citation type="submission" date="2015-01" db="EMBL/GenBank/DDBJ databases">
        <title>Evolutionary Origins and Diversification of the Mycorrhizal Mutualists.</title>
        <authorList>
            <consortium name="DOE Joint Genome Institute"/>
            <consortium name="Mycorrhizal Genomics Consortium"/>
            <person name="Kohler A."/>
            <person name="Kuo A."/>
            <person name="Nagy L.G."/>
            <person name="Floudas D."/>
            <person name="Copeland A."/>
            <person name="Barry K.W."/>
            <person name="Cichocki N."/>
            <person name="Veneault-Fourrey C."/>
            <person name="LaButti K."/>
            <person name="Lindquist E.A."/>
            <person name="Lipzen A."/>
            <person name="Lundell T."/>
            <person name="Morin E."/>
            <person name="Murat C."/>
            <person name="Riley R."/>
            <person name="Ohm R."/>
            <person name="Sun H."/>
            <person name="Tunlid A."/>
            <person name="Henrissat B."/>
            <person name="Grigoriev I.V."/>
            <person name="Hibbett D.S."/>
            <person name="Martin F."/>
        </authorList>
    </citation>
    <scope>NUCLEOTIDE SEQUENCE [LARGE SCALE GENOMIC DNA]</scope>
    <source>
        <strain evidence="3">MUT 4182</strain>
    </source>
</reference>
<dbReference type="PROSITE" id="PS50011">
    <property type="entry name" value="PROTEIN_KINASE_DOM"/>
    <property type="match status" value="1"/>
</dbReference>
<proteinExistence type="predicted"/>
<dbReference type="Proteomes" id="UP000054248">
    <property type="component" value="Unassembled WGS sequence"/>
</dbReference>
<dbReference type="OrthoDB" id="346907at2759"/>
<name>A0A0C3Q490_9AGAM</name>
<evidence type="ECO:0000313" key="2">
    <source>
        <dbReference type="EMBL" id="KIO23710.1"/>
    </source>
</evidence>
<feature type="domain" description="Protein kinase" evidence="1">
    <location>
        <begin position="1"/>
        <end position="215"/>
    </location>
</feature>
<dbReference type="GO" id="GO:0004674">
    <property type="term" value="F:protein serine/threonine kinase activity"/>
    <property type="evidence" value="ECO:0007669"/>
    <property type="project" value="TreeGrafter"/>
</dbReference>
<dbReference type="InterPro" id="IPR001245">
    <property type="entry name" value="Ser-Thr/Tyr_kinase_cat_dom"/>
</dbReference>
<dbReference type="EMBL" id="KN823078">
    <property type="protein sequence ID" value="KIO23710.1"/>
    <property type="molecule type" value="Genomic_DNA"/>
</dbReference>
<dbReference type="SUPFAM" id="SSF56112">
    <property type="entry name" value="Protein kinase-like (PK-like)"/>
    <property type="match status" value="1"/>
</dbReference>
<dbReference type="GO" id="GO:0005524">
    <property type="term" value="F:ATP binding"/>
    <property type="evidence" value="ECO:0007669"/>
    <property type="project" value="InterPro"/>
</dbReference>
<accession>A0A0C3Q490</accession>
<reference evidence="2 3" key="1">
    <citation type="submission" date="2014-04" db="EMBL/GenBank/DDBJ databases">
        <authorList>
            <consortium name="DOE Joint Genome Institute"/>
            <person name="Kuo A."/>
            <person name="Girlanda M."/>
            <person name="Perotto S."/>
            <person name="Kohler A."/>
            <person name="Nagy L.G."/>
            <person name="Floudas D."/>
            <person name="Copeland A."/>
            <person name="Barry K.W."/>
            <person name="Cichocki N."/>
            <person name="Veneault-Fourrey C."/>
            <person name="LaButti K."/>
            <person name="Lindquist E.A."/>
            <person name="Lipzen A."/>
            <person name="Lundell T."/>
            <person name="Morin E."/>
            <person name="Murat C."/>
            <person name="Sun H."/>
            <person name="Tunlid A."/>
            <person name="Henrissat B."/>
            <person name="Grigoriev I.V."/>
            <person name="Hibbett D.S."/>
            <person name="Martin F."/>
            <person name="Nordberg H.P."/>
            <person name="Cantor M.N."/>
            <person name="Hua S.X."/>
        </authorList>
    </citation>
    <scope>NUCLEOTIDE SEQUENCE [LARGE SCALE GENOMIC DNA]</scope>
    <source>
        <strain evidence="2 3">MUT 4182</strain>
    </source>
</reference>
<keyword evidence="3" id="KW-1185">Reference proteome</keyword>
<organism evidence="2 3">
    <name type="scientific">Tulasnella calospora MUT 4182</name>
    <dbReference type="NCBI Taxonomy" id="1051891"/>
    <lineage>
        <taxon>Eukaryota</taxon>
        <taxon>Fungi</taxon>
        <taxon>Dikarya</taxon>
        <taxon>Basidiomycota</taxon>
        <taxon>Agaricomycotina</taxon>
        <taxon>Agaricomycetes</taxon>
        <taxon>Cantharellales</taxon>
        <taxon>Tulasnellaceae</taxon>
        <taxon>Tulasnella</taxon>
    </lineage>
</organism>
<dbReference type="Pfam" id="PF07714">
    <property type="entry name" value="PK_Tyr_Ser-Thr"/>
    <property type="match status" value="1"/>
</dbReference>
<gene>
    <name evidence="2" type="ORF">M407DRAFT_244693</name>
</gene>
<dbReference type="InterPro" id="IPR011009">
    <property type="entry name" value="Kinase-like_dom_sf"/>
</dbReference>
<evidence type="ECO:0000313" key="3">
    <source>
        <dbReference type="Proteomes" id="UP000054248"/>
    </source>
</evidence>
<dbReference type="Gene3D" id="1.10.510.10">
    <property type="entry name" value="Transferase(Phosphotransferase) domain 1"/>
    <property type="match status" value="1"/>
</dbReference>
<evidence type="ECO:0000259" key="1">
    <source>
        <dbReference type="PROSITE" id="PS50011"/>
    </source>
</evidence>
<dbReference type="InterPro" id="IPR000719">
    <property type="entry name" value="Prot_kinase_dom"/>
</dbReference>
<dbReference type="PANTHER" id="PTHR44329">
    <property type="entry name" value="SERINE/THREONINE-PROTEIN KINASE TNNI3K-RELATED"/>
    <property type="match status" value="1"/>
</dbReference>
<dbReference type="AlphaFoldDB" id="A0A0C3Q490"/>